<accession>E1ZJC9</accession>
<feature type="repeat" description="ANK" evidence="3">
    <location>
        <begin position="35"/>
        <end position="57"/>
    </location>
</feature>
<dbReference type="Proteomes" id="UP000008141">
    <property type="component" value="Unassembled WGS sequence"/>
</dbReference>
<reference evidence="4 5" key="1">
    <citation type="journal article" date="2010" name="Plant Cell">
        <title>The Chlorella variabilis NC64A genome reveals adaptation to photosymbiosis, coevolution with viruses, and cryptic sex.</title>
        <authorList>
            <person name="Blanc G."/>
            <person name="Duncan G."/>
            <person name="Agarkova I."/>
            <person name="Borodovsky M."/>
            <person name="Gurnon J."/>
            <person name="Kuo A."/>
            <person name="Lindquist E."/>
            <person name="Lucas S."/>
            <person name="Pangilinan J."/>
            <person name="Polle J."/>
            <person name="Salamov A."/>
            <person name="Terry A."/>
            <person name="Yamada T."/>
            <person name="Dunigan D.D."/>
            <person name="Grigoriev I.V."/>
            <person name="Claverie J.M."/>
            <person name="Van Etten J.L."/>
        </authorList>
    </citation>
    <scope>NUCLEOTIDE SEQUENCE [LARGE SCALE GENOMIC DNA]</scope>
    <source>
        <strain evidence="4 5">NC64A</strain>
    </source>
</reference>
<dbReference type="eggNOG" id="KOG0504">
    <property type="taxonomic scope" value="Eukaryota"/>
</dbReference>
<evidence type="ECO:0000313" key="5">
    <source>
        <dbReference type="Proteomes" id="UP000008141"/>
    </source>
</evidence>
<dbReference type="Gene3D" id="1.25.40.20">
    <property type="entry name" value="Ankyrin repeat-containing domain"/>
    <property type="match status" value="2"/>
</dbReference>
<dbReference type="InterPro" id="IPR002110">
    <property type="entry name" value="Ankyrin_rpt"/>
</dbReference>
<dbReference type="SMART" id="SM00248">
    <property type="entry name" value="ANK"/>
    <property type="match status" value="4"/>
</dbReference>
<dbReference type="Pfam" id="PF12796">
    <property type="entry name" value="Ank_2"/>
    <property type="match status" value="1"/>
</dbReference>
<dbReference type="RefSeq" id="XP_005846074.1">
    <property type="nucleotide sequence ID" value="XM_005846012.1"/>
</dbReference>
<dbReference type="EMBL" id="GL433849">
    <property type="protein sequence ID" value="EFN53972.1"/>
    <property type="molecule type" value="Genomic_DNA"/>
</dbReference>
<dbReference type="PROSITE" id="PS50088">
    <property type="entry name" value="ANK_REPEAT"/>
    <property type="match status" value="2"/>
</dbReference>
<gene>
    <name evidence="4" type="ORF">CHLNCDRAFT_58343</name>
</gene>
<keyword evidence="5" id="KW-1185">Reference proteome</keyword>
<dbReference type="PROSITE" id="PS50297">
    <property type="entry name" value="ANK_REP_REGION"/>
    <property type="match status" value="2"/>
</dbReference>
<evidence type="ECO:0000256" key="3">
    <source>
        <dbReference type="PROSITE-ProRule" id="PRU00023"/>
    </source>
</evidence>
<keyword evidence="2 3" id="KW-0040">ANK repeat</keyword>
<dbReference type="InterPro" id="IPR036770">
    <property type="entry name" value="Ankyrin_rpt-contain_sf"/>
</dbReference>
<dbReference type="InParanoid" id="E1ZJC9"/>
<dbReference type="PANTHER" id="PTHR24198:SF165">
    <property type="entry name" value="ANKYRIN REPEAT-CONTAINING PROTEIN-RELATED"/>
    <property type="match status" value="1"/>
</dbReference>
<dbReference type="GeneID" id="17353349"/>
<dbReference type="SUPFAM" id="SSF48403">
    <property type="entry name" value="Ankyrin repeat"/>
    <property type="match status" value="1"/>
</dbReference>
<dbReference type="AlphaFoldDB" id="E1ZJC9"/>
<keyword evidence="1" id="KW-0677">Repeat</keyword>
<evidence type="ECO:0000256" key="1">
    <source>
        <dbReference type="ARBA" id="ARBA00022737"/>
    </source>
</evidence>
<feature type="repeat" description="ANK" evidence="3">
    <location>
        <begin position="69"/>
        <end position="91"/>
    </location>
</feature>
<evidence type="ECO:0000313" key="4">
    <source>
        <dbReference type="EMBL" id="EFN53972.1"/>
    </source>
</evidence>
<name>E1ZJC9_CHLVA</name>
<dbReference type="PANTHER" id="PTHR24198">
    <property type="entry name" value="ANKYRIN REPEAT AND PROTEIN KINASE DOMAIN-CONTAINING PROTEIN"/>
    <property type="match status" value="1"/>
</dbReference>
<dbReference type="KEGG" id="cvr:CHLNCDRAFT_58343"/>
<organism evidence="5">
    <name type="scientific">Chlorella variabilis</name>
    <name type="common">Green alga</name>
    <dbReference type="NCBI Taxonomy" id="554065"/>
    <lineage>
        <taxon>Eukaryota</taxon>
        <taxon>Viridiplantae</taxon>
        <taxon>Chlorophyta</taxon>
        <taxon>core chlorophytes</taxon>
        <taxon>Trebouxiophyceae</taxon>
        <taxon>Chlorellales</taxon>
        <taxon>Chlorellaceae</taxon>
        <taxon>Chlorella clade</taxon>
        <taxon>Chlorella</taxon>
    </lineage>
</organism>
<evidence type="ECO:0000256" key="2">
    <source>
        <dbReference type="ARBA" id="ARBA00023043"/>
    </source>
</evidence>
<dbReference type="OrthoDB" id="544051at2759"/>
<protein>
    <submittedName>
        <fullName evidence="4">Uncharacterized protein</fullName>
    </submittedName>
</protein>
<proteinExistence type="predicted"/>
<sequence>MELAGQLSQAAGDGDEAAVRQLLAAGARADQGDQHGWLPLHVASIFGHERVVRLLLEAAPATALAVDLFESTPLHLAAELGKVGVIQLLLSAAPAAASMLNAETHSPIYYAACRSNAAVVQQLLEAAPAMAFALDAFGHTPLHWALRYSHFNGTAEQVMETACCLVQAALAVQPALGILLQYSQRSATLFTDLVARLPLSQEQWHSIPAPCSDLGRALPAVLERSTAEAGWLVRRLAKGQRKRLRAAALSLARAQRGLPSLPAELSGRILAVCLLEP</sequence>
<dbReference type="STRING" id="554065.E1ZJC9"/>